<name>A0A075AR41_ROZAC</name>
<dbReference type="HOGENOM" id="CLU_783365_0_0_1"/>
<dbReference type="AlphaFoldDB" id="A0A075AR41"/>
<dbReference type="Proteomes" id="UP000030755">
    <property type="component" value="Unassembled WGS sequence"/>
</dbReference>
<organism evidence="3 4">
    <name type="scientific">Rozella allomycis (strain CSF55)</name>
    <dbReference type="NCBI Taxonomy" id="988480"/>
    <lineage>
        <taxon>Eukaryota</taxon>
        <taxon>Fungi</taxon>
        <taxon>Fungi incertae sedis</taxon>
        <taxon>Cryptomycota</taxon>
        <taxon>Cryptomycota incertae sedis</taxon>
        <taxon>Rozella</taxon>
    </lineage>
</organism>
<feature type="transmembrane region" description="Helical" evidence="2">
    <location>
        <begin position="310"/>
        <end position="330"/>
    </location>
</feature>
<dbReference type="EMBL" id="KE561117">
    <property type="protein sequence ID" value="EPZ32761.1"/>
    <property type="molecule type" value="Genomic_DNA"/>
</dbReference>
<protein>
    <submittedName>
        <fullName evidence="3">Uncharacterized protein</fullName>
    </submittedName>
</protein>
<gene>
    <name evidence="3" type="ORF">O9G_000836</name>
</gene>
<evidence type="ECO:0000256" key="2">
    <source>
        <dbReference type="SAM" id="Phobius"/>
    </source>
</evidence>
<sequence>MTIISVSASLRIPRCDIPDSTLQQNLEKDSFIIKNSQSLKYIKLVKLSRKDAIVELEKSALFTNEESLMKPVCTFDLSDADTLIGYESSQVFDLLPLKRTMFLEALAHFIFESATIMNQIQKHKFVVEPSKISFNGSQVKMHSIFSGKRSPYYYPCGSENNMLALGIIAYDLHINFLQYQNGGSIYVENAARHDYCQNGRPMFVADLPKNFDLQIWQVVNILLNGKEDIMEQLESTIIWNSILNNLRISPRKATKPIHIERPLILKNYDMKTRNDAMKKETPEPIDHKEPNDIDDQEPPFERDNGKIFNIIYPATMVGLFLVFIFSGYQLTKKTTGKISLEDRVKIEIQNANRA</sequence>
<keyword evidence="2" id="KW-0812">Transmembrane</keyword>
<evidence type="ECO:0000256" key="1">
    <source>
        <dbReference type="SAM" id="MobiDB-lite"/>
    </source>
</evidence>
<feature type="compositionally biased region" description="Basic and acidic residues" evidence="1">
    <location>
        <begin position="280"/>
        <end position="291"/>
    </location>
</feature>
<evidence type="ECO:0000313" key="4">
    <source>
        <dbReference type="Proteomes" id="UP000030755"/>
    </source>
</evidence>
<proteinExistence type="predicted"/>
<accession>A0A075AR41</accession>
<keyword evidence="2" id="KW-0472">Membrane</keyword>
<keyword evidence="2" id="KW-1133">Transmembrane helix</keyword>
<keyword evidence="4" id="KW-1185">Reference proteome</keyword>
<reference evidence="3 4" key="1">
    <citation type="journal article" date="2013" name="Curr. Biol.">
        <title>Shared signatures of parasitism and phylogenomics unite Cryptomycota and microsporidia.</title>
        <authorList>
            <person name="James T.Y."/>
            <person name="Pelin A."/>
            <person name="Bonen L."/>
            <person name="Ahrendt S."/>
            <person name="Sain D."/>
            <person name="Corradi N."/>
            <person name="Stajich J.E."/>
        </authorList>
    </citation>
    <scope>NUCLEOTIDE SEQUENCE [LARGE SCALE GENOMIC DNA]</scope>
    <source>
        <strain evidence="3 4">CSF55</strain>
    </source>
</reference>
<feature type="region of interest" description="Disordered" evidence="1">
    <location>
        <begin position="280"/>
        <end position="299"/>
    </location>
</feature>
<evidence type="ECO:0000313" key="3">
    <source>
        <dbReference type="EMBL" id="EPZ32761.1"/>
    </source>
</evidence>